<evidence type="ECO:0000313" key="7">
    <source>
        <dbReference type="EMBL" id="RAU19799.1"/>
    </source>
</evidence>
<dbReference type="CDD" id="cd07984">
    <property type="entry name" value="LPLAT_LABLAT-like"/>
    <property type="match status" value="1"/>
</dbReference>
<reference evidence="7 8" key="1">
    <citation type="submission" date="2018-06" db="EMBL/GenBank/DDBJ databases">
        <title>Nitrincola tibetense sp. nov., isolated from Lake XuguoCo on Tibetan Plateau.</title>
        <authorList>
            <person name="Xing P."/>
        </authorList>
    </citation>
    <scope>NUCLEOTIDE SEQUENCE [LARGE SCALE GENOMIC DNA]</scope>
    <source>
        <strain evidence="8">xg18</strain>
    </source>
</reference>
<proteinExistence type="predicted"/>
<dbReference type="PANTHER" id="PTHR30606">
    <property type="entry name" value="LIPID A BIOSYNTHESIS LAUROYL ACYLTRANSFERASE"/>
    <property type="match status" value="1"/>
</dbReference>
<dbReference type="GO" id="GO:0009247">
    <property type="term" value="P:glycolipid biosynthetic process"/>
    <property type="evidence" value="ECO:0007669"/>
    <property type="project" value="UniProtKB-ARBA"/>
</dbReference>
<sequence length="324" mass="37257">MSLNASSTEWLANGVNREINMQEPKRWNTAQKAEYLMARCMAILPITWTSDIGAYLGYKEAQKSIKAKRLWIDRLRNNLEVLCEIKDSEERERRLIEFISRIGRIYAEFMVQQKIVKKNQIEISGQDILDSIDKPVIIVSCHLSNWELIGHVAALLQRPCCDLYLPPDNPVREHLALEARNQWPIPLELVPSSPSCMRQISKALSNGSNAVLFIDEMRDGYVSAPSLGRNIAYAGNRWFAARLAIKHELDILPAYILPKGKGHYRAIVEPLIQPSTFEGSSEEKAKKIADKLDEIINPWVLENLEHWYWLPYYDQQRAFLAVNK</sequence>
<evidence type="ECO:0000256" key="3">
    <source>
        <dbReference type="ARBA" id="ARBA00022519"/>
    </source>
</evidence>
<evidence type="ECO:0000256" key="5">
    <source>
        <dbReference type="ARBA" id="ARBA00023136"/>
    </source>
</evidence>
<keyword evidence="6" id="KW-0012">Acyltransferase</keyword>
<keyword evidence="8" id="KW-1185">Reference proteome</keyword>
<name>A0A364NRR2_9GAMM</name>
<evidence type="ECO:0000256" key="1">
    <source>
        <dbReference type="ARBA" id="ARBA00004533"/>
    </source>
</evidence>
<dbReference type="AlphaFoldDB" id="A0A364NRR2"/>
<evidence type="ECO:0008006" key="9">
    <source>
        <dbReference type="Google" id="ProtNLM"/>
    </source>
</evidence>
<keyword evidence="2" id="KW-1003">Cell membrane</keyword>
<dbReference type="Pfam" id="PF03279">
    <property type="entry name" value="Lip_A_acyltrans"/>
    <property type="match status" value="1"/>
</dbReference>
<dbReference type="InterPro" id="IPR004960">
    <property type="entry name" value="LipA_acyltrans"/>
</dbReference>
<comment type="caution">
    <text evidence="7">The sequence shown here is derived from an EMBL/GenBank/DDBJ whole genome shotgun (WGS) entry which is preliminary data.</text>
</comment>
<dbReference type="GO" id="GO:0005886">
    <property type="term" value="C:plasma membrane"/>
    <property type="evidence" value="ECO:0007669"/>
    <property type="project" value="UniProtKB-SubCell"/>
</dbReference>
<dbReference type="Proteomes" id="UP000250744">
    <property type="component" value="Unassembled WGS sequence"/>
</dbReference>
<keyword evidence="5" id="KW-0472">Membrane</keyword>
<dbReference type="PANTHER" id="PTHR30606:SF9">
    <property type="entry name" value="LIPID A BIOSYNTHESIS LAUROYLTRANSFERASE"/>
    <property type="match status" value="1"/>
</dbReference>
<dbReference type="EMBL" id="QKRX01000001">
    <property type="protein sequence ID" value="RAU19799.1"/>
    <property type="molecule type" value="Genomic_DNA"/>
</dbReference>
<organism evidence="7 8">
    <name type="scientific">Nitrincola tibetensis</name>
    <dbReference type="NCBI Taxonomy" id="2219697"/>
    <lineage>
        <taxon>Bacteria</taxon>
        <taxon>Pseudomonadati</taxon>
        <taxon>Pseudomonadota</taxon>
        <taxon>Gammaproteobacteria</taxon>
        <taxon>Oceanospirillales</taxon>
        <taxon>Oceanospirillaceae</taxon>
        <taxon>Nitrincola</taxon>
    </lineage>
</organism>
<evidence type="ECO:0000256" key="4">
    <source>
        <dbReference type="ARBA" id="ARBA00022679"/>
    </source>
</evidence>
<dbReference type="OrthoDB" id="5798399at2"/>
<gene>
    <name evidence="7" type="ORF">DN062_01580</name>
</gene>
<protein>
    <recommendedName>
        <fullName evidence="9">Lipid A biosynthesis acyltransferase</fullName>
    </recommendedName>
</protein>
<evidence type="ECO:0000256" key="2">
    <source>
        <dbReference type="ARBA" id="ARBA00022475"/>
    </source>
</evidence>
<keyword evidence="4" id="KW-0808">Transferase</keyword>
<accession>A0A364NRR2</accession>
<keyword evidence="3" id="KW-0997">Cell inner membrane</keyword>
<comment type="subcellular location">
    <subcellularLocation>
        <location evidence="1">Cell inner membrane</location>
    </subcellularLocation>
</comment>
<dbReference type="GO" id="GO:0016746">
    <property type="term" value="F:acyltransferase activity"/>
    <property type="evidence" value="ECO:0007669"/>
    <property type="project" value="UniProtKB-KW"/>
</dbReference>
<evidence type="ECO:0000256" key="6">
    <source>
        <dbReference type="ARBA" id="ARBA00023315"/>
    </source>
</evidence>
<evidence type="ECO:0000313" key="8">
    <source>
        <dbReference type="Proteomes" id="UP000250744"/>
    </source>
</evidence>